<dbReference type="Proteomes" id="UP000238954">
    <property type="component" value="Chromosome"/>
</dbReference>
<dbReference type="RefSeq" id="WP_105999413.1">
    <property type="nucleotide sequence ID" value="NZ_CM009578.1"/>
</dbReference>
<gene>
    <name evidence="2" type="ORF">CVO77_13090</name>
</gene>
<dbReference type="InterPro" id="IPR002347">
    <property type="entry name" value="SDR_fam"/>
</dbReference>
<dbReference type="PRINTS" id="PR00080">
    <property type="entry name" value="SDRFAMILY"/>
</dbReference>
<protein>
    <submittedName>
        <fullName evidence="2">Oxidoreductase</fullName>
    </submittedName>
</protein>
<evidence type="ECO:0000313" key="3">
    <source>
        <dbReference type="Proteomes" id="UP000238954"/>
    </source>
</evidence>
<organism evidence="2 3">
    <name type="scientific">Sphingopyxis lindanitolerans</name>
    <dbReference type="NCBI Taxonomy" id="2054227"/>
    <lineage>
        <taxon>Bacteria</taxon>
        <taxon>Pseudomonadati</taxon>
        <taxon>Pseudomonadota</taxon>
        <taxon>Alphaproteobacteria</taxon>
        <taxon>Sphingomonadales</taxon>
        <taxon>Sphingomonadaceae</taxon>
        <taxon>Sphingopyxis</taxon>
    </lineage>
</organism>
<sequence>MGRLDNKVCVITGTGGSMGRASALAFAGEGALIVGCDVVADRAEETVVSVREAGGQMVSMHPCDLTKMEECEALVALALSTYGRIDVLFNNAAMAYFGWVNEMPLEDWHRTIDQEINLVYYLTRAAWPALVATGGTIVNTASISAHQAYRPLPGLAHMAAKGAILSMTRQLAMEGAPHGIRANTISPGLILTHQTKDILGDDQFASVMTDQIMLKRPGRPEEIALSALFLASEESSFITGADLRVDGGTTAW</sequence>
<comment type="caution">
    <text evidence="2">The sequence shown here is derived from an EMBL/GenBank/DDBJ whole genome shotgun (WGS) entry which is preliminary data.</text>
</comment>
<dbReference type="GO" id="GO:0016616">
    <property type="term" value="F:oxidoreductase activity, acting on the CH-OH group of donors, NAD or NADP as acceptor"/>
    <property type="evidence" value="ECO:0007669"/>
    <property type="project" value="TreeGrafter"/>
</dbReference>
<name>A0A2S8B0X3_9SPHN</name>
<dbReference type="Gene3D" id="3.40.50.720">
    <property type="entry name" value="NAD(P)-binding Rossmann-like Domain"/>
    <property type="match status" value="1"/>
</dbReference>
<dbReference type="OrthoDB" id="7568484at2"/>
<proteinExistence type="inferred from homology"/>
<accession>A0A2S8B0X3</accession>
<dbReference type="PANTHER" id="PTHR42760">
    <property type="entry name" value="SHORT-CHAIN DEHYDROGENASES/REDUCTASES FAMILY MEMBER"/>
    <property type="match status" value="1"/>
</dbReference>
<dbReference type="CDD" id="cd05233">
    <property type="entry name" value="SDR_c"/>
    <property type="match status" value="1"/>
</dbReference>
<dbReference type="EMBL" id="PHFW01000003">
    <property type="protein sequence ID" value="PQM26032.1"/>
    <property type="molecule type" value="Genomic_DNA"/>
</dbReference>
<dbReference type="FunFam" id="3.40.50.720:FF:000084">
    <property type="entry name" value="Short-chain dehydrogenase reductase"/>
    <property type="match status" value="1"/>
</dbReference>
<dbReference type="AlphaFoldDB" id="A0A2S8B0X3"/>
<evidence type="ECO:0000313" key="2">
    <source>
        <dbReference type="EMBL" id="PQM26032.1"/>
    </source>
</evidence>
<keyword evidence="3" id="KW-1185">Reference proteome</keyword>
<dbReference type="Pfam" id="PF13561">
    <property type="entry name" value="adh_short_C2"/>
    <property type="match status" value="1"/>
</dbReference>
<reference evidence="3" key="1">
    <citation type="submission" date="2017-11" db="EMBL/GenBank/DDBJ databases">
        <title>The complete genome sequence of Sphingopyxis pomeranensis sp. nov. strain WS5A3p.</title>
        <authorList>
            <person name="Kaminski M.A."/>
        </authorList>
    </citation>
    <scope>NUCLEOTIDE SEQUENCE [LARGE SCALE GENOMIC DNA]</scope>
    <source>
        <strain evidence="3">WS5A3p</strain>
    </source>
</reference>
<dbReference type="PRINTS" id="PR00081">
    <property type="entry name" value="GDHRDH"/>
</dbReference>
<dbReference type="InterPro" id="IPR036291">
    <property type="entry name" value="NAD(P)-bd_dom_sf"/>
</dbReference>
<comment type="similarity">
    <text evidence="1">Belongs to the short-chain dehydrogenases/reductases (SDR) family.</text>
</comment>
<dbReference type="SUPFAM" id="SSF51735">
    <property type="entry name" value="NAD(P)-binding Rossmann-fold domains"/>
    <property type="match status" value="1"/>
</dbReference>
<evidence type="ECO:0000256" key="1">
    <source>
        <dbReference type="ARBA" id="ARBA00006484"/>
    </source>
</evidence>